<keyword evidence="2" id="KW-1185">Reference proteome</keyword>
<sequence length="36" mass="4256">MELGLAISWLNLFEKQVYFYVTIGTERPHPTKGRFL</sequence>
<dbReference type="EMBL" id="JACHCB010000009">
    <property type="protein sequence ID" value="MBB6110879.1"/>
    <property type="molecule type" value="Genomic_DNA"/>
</dbReference>
<evidence type="ECO:0000313" key="2">
    <source>
        <dbReference type="Proteomes" id="UP000541583"/>
    </source>
</evidence>
<dbReference type="Proteomes" id="UP000541583">
    <property type="component" value="Unassembled WGS sequence"/>
</dbReference>
<comment type="caution">
    <text evidence="1">The sequence shown here is derived from an EMBL/GenBank/DDBJ whole genome shotgun (WGS) entry which is preliminary data.</text>
</comment>
<accession>A0ABR6PNW2</accession>
<protein>
    <submittedName>
        <fullName evidence="1">Uncharacterized protein</fullName>
    </submittedName>
</protein>
<name>A0ABR6PNW2_9SPHI</name>
<gene>
    <name evidence="1" type="ORF">HDF23_003640</name>
</gene>
<organism evidence="1 2">
    <name type="scientific">Mucilaginibacter lappiensis</name>
    <dbReference type="NCBI Taxonomy" id="354630"/>
    <lineage>
        <taxon>Bacteria</taxon>
        <taxon>Pseudomonadati</taxon>
        <taxon>Bacteroidota</taxon>
        <taxon>Sphingobacteriia</taxon>
        <taxon>Sphingobacteriales</taxon>
        <taxon>Sphingobacteriaceae</taxon>
        <taxon>Mucilaginibacter</taxon>
    </lineage>
</organism>
<evidence type="ECO:0000313" key="1">
    <source>
        <dbReference type="EMBL" id="MBB6110879.1"/>
    </source>
</evidence>
<reference evidence="1 2" key="1">
    <citation type="submission" date="2020-08" db="EMBL/GenBank/DDBJ databases">
        <title>Genomic Encyclopedia of Type Strains, Phase IV (KMG-V): Genome sequencing to study the core and pangenomes of soil and plant-associated prokaryotes.</title>
        <authorList>
            <person name="Whitman W."/>
        </authorList>
    </citation>
    <scope>NUCLEOTIDE SEQUENCE [LARGE SCALE GENOMIC DNA]</scope>
    <source>
        <strain evidence="1 2">ANJLi2</strain>
    </source>
</reference>
<proteinExistence type="predicted"/>